<proteinExistence type="predicted"/>
<feature type="compositionally biased region" description="Pro residues" evidence="2">
    <location>
        <begin position="232"/>
        <end position="242"/>
    </location>
</feature>
<accession>A0AAD9FR91</accession>
<feature type="domain" description="GATA-type" evidence="3">
    <location>
        <begin position="182"/>
        <end position="217"/>
    </location>
</feature>
<dbReference type="Gene3D" id="3.30.50.10">
    <property type="entry name" value="Erythroid Transcription Factor GATA-1, subunit A"/>
    <property type="match status" value="1"/>
</dbReference>
<dbReference type="CDD" id="cd00202">
    <property type="entry name" value="ZnF_GATA"/>
    <property type="match status" value="1"/>
</dbReference>
<dbReference type="InterPro" id="IPR013088">
    <property type="entry name" value="Znf_NHR/GATA"/>
</dbReference>
<evidence type="ECO:0000256" key="2">
    <source>
        <dbReference type="SAM" id="MobiDB-lite"/>
    </source>
</evidence>
<feature type="compositionally biased region" description="Low complexity" evidence="2">
    <location>
        <begin position="121"/>
        <end position="134"/>
    </location>
</feature>
<sequence length="242" mass="25367">MFPKTHPQATSTTQPNPPKPPPFLHTRFLRLSSSVQQTLHNLAPVSHTHLSSDTSSGGAAQSSAVSTPNSGAKNTAEAQSTAEKEMELIRKRRDWLITKAAQAKAAASAGSTSTPGGGGSTSASPSLSNLQSPHLIPPPVAPPHMYPLSNGYGASPPALSSQFPAFTYDRAYASPNTGRTAENPSGRCHSCGIQGAIEWRRGPDGARTLCDSCGLHYAKLSRRKTSASPVPTWYPPPPPLLG</sequence>
<gene>
    <name evidence="4" type="ORF">DB88DRAFT_486096</name>
</gene>
<dbReference type="PROSITE" id="PS50114">
    <property type="entry name" value="GATA_ZN_FINGER_2"/>
    <property type="match status" value="1"/>
</dbReference>
<dbReference type="AlphaFoldDB" id="A0AAD9FR91"/>
<dbReference type="InterPro" id="IPR000679">
    <property type="entry name" value="Znf_GATA"/>
</dbReference>
<dbReference type="GO" id="GO:0006355">
    <property type="term" value="P:regulation of DNA-templated transcription"/>
    <property type="evidence" value="ECO:0007669"/>
    <property type="project" value="InterPro"/>
</dbReference>
<dbReference type="Pfam" id="PF00320">
    <property type="entry name" value="GATA"/>
    <property type="match status" value="1"/>
</dbReference>
<feature type="region of interest" description="Disordered" evidence="2">
    <location>
        <begin position="46"/>
        <end position="85"/>
    </location>
</feature>
<keyword evidence="5" id="KW-1185">Reference proteome</keyword>
<dbReference type="GO" id="GO:0008270">
    <property type="term" value="F:zinc ion binding"/>
    <property type="evidence" value="ECO:0007669"/>
    <property type="project" value="UniProtKB-KW"/>
</dbReference>
<evidence type="ECO:0000313" key="4">
    <source>
        <dbReference type="EMBL" id="KAK1924597.1"/>
    </source>
</evidence>
<dbReference type="SMART" id="SM00401">
    <property type="entry name" value="ZnF_GATA"/>
    <property type="match status" value="1"/>
</dbReference>
<keyword evidence="1" id="KW-0479">Metal-binding</keyword>
<keyword evidence="1" id="KW-0862">Zinc</keyword>
<dbReference type="GO" id="GO:0043565">
    <property type="term" value="F:sequence-specific DNA binding"/>
    <property type="evidence" value="ECO:0007669"/>
    <property type="project" value="InterPro"/>
</dbReference>
<feature type="region of interest" description="Disordered" evidence="2">
    <location>
        <begin position="1"/>
        <end position="22"/>
    </location>
</feature>
<evidence type="ECO:0000256" key="1">
    <source>
        <dbReference type="PROSITE-ProRule" id="PRU00094"/>
    </source>
</evidence>
<dbReference type="EMBL" id="JAODAN010000004">
    <property type="protein sequence ID" value="KAK1924597.1"/>
    <property type="molecule type" value="Genomic_DNA"/>
</dbReference>
<dbReference type="Proteomes" id="UP001182556">
    <property type="component" value="Unassembled WGS sequence"/>
</dbReference>
<feature type="compositionally biased region" description="Low complexity" evidence="2">
    <location>
        <begin position="51"/>
        <end position="67"/>
    </location>
</feature>
<evidence type="ECO:0000259" key="3">
    <source>
        <dbReference type="PROSITE" id="PS50114"/>
    </source>
</evidence>
<organism evidence="4 5">
    <name type="scientific">Papiliotrema laurentii</name>
    <name type="common">Cryptococcus laurentii</name>
    <dbReference type="NCBI Taxonomy" id="5418"/>
    <lineage>
        <taxon>Eukaryota</taxon>
        <taxon>Fungi</taxon>
        <taxon>Dikarya</taxon>
        <taxon>Basidiomycota</taxon>
        <taxon>Agaricomycotina</taxon>
        <taxon>Tremellomycetes</taxon>
        <taxon>Tremellales</taxon>
        <taxon>Rhynchogastremaceae</taxon>
        <taxon>Papiliotrema</taxon>
    </lineage>
</organism>
<feature type="region of interest" description="Disordered" evidence="2">
    <location>
        <begin position="223"/>
        <end position="242"/>
    </location>
</feature>
<feature type="region of interest" description="Disordered" evidence="2">
    <location>
        <begin position="106"/>
        <end position="142"/>
    </location>
</feature>
<comment type="caution">
    <text evidence="4">The sequence shown here is derived from an EMBL/GenBank/DDBJ whole genome shotgun (WGS) entry which is preliminary data.</text>
</comment>
<keyword evidence="1" id="KW-0863">Zinc-finger</keyword>
<evidence type="ECO:0000313" key="5">
    <source>
        <dbReference type="Proteomes" id="UP001182556"/>
    </source>
</evidence>
<name>A0AAD9FR91_PAPLA</name>
<feature type="compositionally biased region" description="Polar residues" evidence="2">
    <location>
        <begin position="68"/>
        <end position="81"/>
    </location>
</feature>
<protein>
    <recommendedName>
        <fullName evidence="3">GATA-type domain-containing protein</fullName>
    </recommendedName>
</protein>
<reference evidence="4" key="1">
    <citation type="submission" date="2023-02" db="EMBL/GenBank/DDBJ databases">
        <title>Identification and recombinant expression of a fungal hydrolase from Papiliotrema laurentii that hydrolyzes apple cutin and clears colloidal polyester polyurethane.</title>
        <authorList>
            <consortium name="DOE Joint Genome Institute"/>
            <person name="Roman V.A."/>
            <person name="Bojanowski C."/>
            <person name="Crable B.R."/>
            <person name="Wagner D.N."/>
            <person name="Hung C.S."/>
            <person name="Nadeau L.J."/>
            <person name="Schratz L."/>
            <person name="Haridas S."/>
            <person name="Pangilinan J."/>
            <person name="Lipzen A."/>
            <person name="Na H."/>
            <person name="Yan M."/>
            <person name="Ng V."/>
            <person name="Grigoriev I.V."/>
            <person name="Spatafora J.W."/>
            <person name="Barlow D."/>
            <person name="Biffinger J."/>
            <person name="Kelley-Loughnane N."/>
            <person name="Varaljay V.A."/>
            <person name="Crookes-Goodson W.J."/>
        </authorList>
    </citation>
    <scope>NUCLEOTIDE SEQUENCE</scope>
    <source>
        <strain evidence="4">5307AH</strain>
    </source>
</reference>
<dbReference type="SUPFAM" id="SSF57716">
    <property type="entry name" value="Glucocorticoid receptor-like (DNA-binding domain)"/>
    <property type="match status" value="1"/>
</dbReference>